<keyword evidence="3" id="KW-1185">Reference proteome</keyword>
<sequence length="90" mass="10385">MTKTLKFKGHKVTITRDRIAEEDRDPDLVYYEIRADDERPFLPIVIESTAATDFWGTMIAEQEIEFNNGEFQSLNEDLGMKLARGFGLVE</sequence>
<evidence type="ECO:0000313" key="3">
    <source>
        <dbReference type="Proteomes" id="UP001208017"/>
    </source>
</evidence>
<dbReference type="EMBL" id="JAPMLT010000001">
    <property type="protein sequence ID" value="MCX7568459.1"/>
    <property type="molecule type" value="Genomic_DNA"/>
</dbReference>
<organism evidence="2 3">
    <name type="scientific">Tumebacillus lacus</name>
    <dbReference type="NCBI Taxonomy" id="2995335"/>
    <lineage>
        <taxon>Bacteria</taxon>
        <taxon>Bacillati</taxon>
        <taxon>Bacillota</taxon>
        <taxon>Bacilli</taxon>
        <taxon>Bacillales</taxon>
        <taxon>Alicyclobacillaceae</taxon>
        <taxon>Tumebacillus</taxon>
    </lineage>
</organism>
<evidence type="ECO:0000313" key="2">
    <source>
        <dbReference type="EMBL" id="MCX7568459.1"/>
    </source>
</evidence>
<reference evidence="2 3" key="1">
    <citation type="submission" date="2022-11" db="EMBL/GenBank/DDBJ databases">
        <title>Study of microbial diversity in lake waters.</title>
        <authorList>
            <person name="Zhang J."/>
        </authorList>
    </citation>
    <scope>NUCLEOTIDE SEQUENCE [LARGE SCALE GENOMIC DNA]</scope>
    <source>
        <strain evidence="2 3">DT12</strain>
    </source>
</reference>
<dbReference type="InterPro" id="IPR040809">
    <property type="entry name" value="LPD28"/>
</dbReference>
<protein>
    <recommendedName>
        <fullName evidence="1">Large polyvalent protein associated domain-containing protein</fullName>
    </recommendedName>
</protein>
<dbReference type="Pfam" id="PF18843">
    <property type="entry name" value="LPD28"/>
    <property type="match status" value="1"/>
</dbReference>
<feature type="domain" description="Large polyvalent protein associated" evidence="1">
    <location>
        <begin position="5"/>
        <end position="81"/>
    </location>
</feature>
<evidence type="ECO:0000259" key="1">
    <source>
        <dbReference type="Pfam" id="PF18843"/>
    </source>
</evidence>
<proteinExistence type="predicted"/>
<comment type="caution">
    <text evidence="2">The sequence shown here is derived from an EMBL/GenBank/DDBJ whole genome shotgun (WGS) entry which is preliminary data.</text>
</comment>
<gene>
    <name evidence="2" type="ORF">OS242_00535</name>
</gene>
<dbReference type="RefSeq" id="WP_267149705.1">
    <property type="nucleotide sequence ID" value="NZ_JAPMLT010000001.1"/>
</dbReference>
<dbReference type="Proteomes" id="UP001208017">
    <property type="component" value="Unassembled WGS sequence"/>
</dbReference>
<accession>A0ABT3X183</accession>
<name>A0ABT3X183_9BACL</name>